<feature type="transmembrane region" description="Helical" evidence="12">
    <location>
        <begin position="96"/>
        <end position="116"/>
    </location>
</feature>
<comment type="function">
    <text evidence="12">Plays a role in the flagellum-specific transport system.</text>
</comment>
<feature type="transmembrane region" description="Helical" evidence="12">
    <location>
        <begin position="229"/>
        <end position="250"/>
    </location>
</feature>
<keyword evidence="15" id="KW-1185">Reference proteome</keyword>
<dbReference type="GO" id="GO:0044781">
    <property type="term" value="P:bacterial-type flagellum organization"/>
    <property type="evidence" value="ECO:0007669"/>
    <property type="project" value="UniProtKB-UniRule"/>
</dbReference>
<keyword evidence="9 12" id="KW-0472">Membrane</keyword>
<evidence type="ECO:0000256" key="7">
    <source>
        <dbReference type="ARBA" id="ARBA00022927"/>
    </source>
</evidence>
<comment type="similarity">
    <text evidence="1 12">Belongs to the FliP/MopC/SpaP family.</text>
</comment>
<dbReference type="PRINTS" id="PR00951">
    <property type="entry name" value="FLGBIOSNFLIP"/>
</dbReference>
<evidence type="ECO:0000256" key="10">
    <source>
        <dbReference type="ARBA" id="ARBA00023143"/>
    </source>
</evidence>
<dbReference type="InterPro" id="IPR005838">
    <property type="entry name" value="T3SS_IM_P"/>
</dbReference>
<dbReference type="GO" id="GO:0009306">
    <property type="term" value="P:protein secretion"/>
    <property type="evidence" value="ECO:0007669"/>
    <property type="project" value="UniProtKB-UniRule"/>
</dbReference>
<evidence type="ECO:0000256" key="9">
    <source>
        <dbReference type="ARBA" id="ARBA00023136"/>
    </source>
</evidence>
<dbReference type="NCBIfam" id="TIGR01103">
    <property type="entry name" value="fliP"/>
    <property type="match status" value="1"/>
</dbReference>
<dbReference type="AlphaFoldDB" id="A0A0B6WZC2"/>
<dbReference type="Proteomes" id="UP000031518">
    <property type="component" value="Unassembled WGS sequence"/>
</dbReference>
<sequence precursor="true">MSTRDQNLPLRLSRPLALAFLPLVLPFSCLAAATDPNPQLNLTQNNALSLPIQIVLILTLLSFIPAILISMTCFTRLIVVFHFLRQALGTTEAPNNQVLLGLALFLTMFVMGPVFARVHTEALAPLMAGQISHTEALTRALVPLRAYMLKHTRERDLALFIQLSGSPRPRTPDDVPTTALVPAYMISELKTAFQIGFVLFIPFLIIDMAVSSVLLSMGMMQLPPVIISMPLKILLFVMVDGWYLIVGSLVRSVM</sequence>
<evidence type="ECO:0000256" key="2">
    <source>
        <dbReference type="ARBA" id="ARBA00021714"/>
    </source>
</evidence>
<evidence type="ECO:0000256" key="12">
    <source>
        <dbReference type="RuleBase" id="RU362069"/>
    </source>
</evidence>
<dbReference type="EMBL" id="CBXV010000005">
    <property type="protein sequence ID" value="CDM65629.1"/>
    <property type="molecule type" value="Genomic_DNA"/>
</dbReference>
<feature type="signal peptide" evidence="13">
    <location>
        <begin position="1"/>
        <end position="31"/>
    </location>
</feature>
<evidence type="ECO:0000256" key="13">
    <source>
        <dbReference type="SAM" id="SignalP"/>
    </source>
</evidence>
<dbReference type="NCBIfam" id="NF009438">
    <property type="entry name" value="PRK12797.1"/>
    <property type="match status" value="1"/>
</dbReference>
<gene>
    <name evidence="12" type="primary">fliP</name>
    <name evidence="14" type="ORF">PYK22_01634</name>
</gene>
<keyword evidence="7 12" id="KW-0653">Protein transport</keyword>
<dbReference type="Pfam" id="PF00813">
    <property type="entry name" value="FliP"/>
    <property type="match status" value="1"/>
</dbReference>
<dbReference type="GO" id="GO:0009425">
    <property type="term" value="C:bacterial-type flagellum basal body"/>
    <property type="evidence" value="ECO:0007669"/>
    <property type="project" value="UniProtKB-SubCell"/>
</dbReference>
<keyword evidence="3 12" id="KW-0813">Transport</keyword>
<organism evidence="14 15">
    <name type="scientific">Pyrinomonas methylaliphatogenes</name>
    <dbReference type="NCBI Taxonomy" id="454194"/>
    <lineage>
        <taxon>Bacteria</taxon>
        <taxon>Pseudomonadati</taxon>
        <taxon>Acidobacteriota</taxon>
        <taxon>Blastocatellia</taxon>
        <taxon>Blastocatellales</taxon>
        <taxon>Pyrinomonadaceae</taxon>
        <taxon>Pyrinomonas</taxon>
    </lineage>
</organism>
<evidence type="ECO:0000256" key="6">
    <source>
        <dbReference type="ARBA" id="ARBA00022795"/>
    </source>
</evidence>
<keyword evidence="14" id="KW-0966">Cell projection</keyword>
<keyword evidence="11 12" id="KW-1006">Bacterial flagellum protein export</keyword>
<dbReference type="InterPro" id="IPR005837">
    <property type="entry name" value="FliP"/>
</dbReference>
<comment type="subcellular location">
    <subcellularLocation>
        <location evidence="12">Cell membrane</location>
        <topology evidence="12">Multi-pass membrane protein</topology>
    </subcellularLocation>
    <subcellularLocation>
        <location evidence="12">Bacterial flagellum basal body</location>
    </subcellularLocation>
</comment>
<evidence type="ECO:0000256" key="8">
    <source>
        <dbReference type="ARBA" id="ARBA00022989"/>
    </source>
</evidence>
<dbReference type="PRINTS" id="PR01302">
    <property type="entry name" value="TYPE3IMPPROT"/>
</dbReference>
<dbReference type="PROSITE" id="PS01061">
    <property type="entry name" value="FLIP_2"/>
    <property type="match status" value="1"/>
</dbReference>
<evidence type="ECO:0000256" key="4">
    <source>
        <dbReference type="ARBA" id="ARBA00022475"/>
    </source>
</evidence>
<evidence type="ECO:0000256" key="5">
    <source>
        <dbReference type="ARBA" id="ARBA00022692"/>
    </source>
</evidence>
<dbReference type="STRING" id="454194.PYK22_01634"/>
<reference evidence="14 15" key="1">
    <citation type="submission" date="2013-12" db="EMBL/GenBank/DDBJ databases">
        <authorList>
            <person name="Stott M."/>
        </authorList>
    </citation>
    <scope>NUCLEOTIDE SEQUENCE [LARGE SCALE GENOMIC DNA]</scope>
    <source>
        <strain evidence="14 15">K22</strain>
    </source>
</reference>
<feature type="chain" id="PRO_5002109991" description="Flagellar biosynthetic protein FliP" evidence="13">
    <location>
        <begin position="32"/>
        <end position="254"/>
    </location>
</feature>
<keyword evidence="4 12" id="KW-1003">Cell membrane</keyword>
<feature type="transmembrane region" description="Helical" evidence="12">
    <location>
        <begin position="192"/>
        <end position="217"/>
    </location>
</feature>
<keyword evidence="5 12" id="KW-0812">Transmembrane</keyword>
<evidence type="ECO:0000256" key="11">
    <source>
        <dbReference type="ARBA" id="ARBA00023225"/>
    </source>
</evidence>
<feature type="transmembrane region" description="Helical" evidence="12">
    <location>
        <begin position="55"/>
        <end position="84"/>
    </location>
</feature>
<dbReference type="RefSeq" id="WP_041976009.1">
    <property type="nucleotide sequence ID" value="NZ_CBXV010000005.1"/>
</dbReference>
<evidence type="ECO:0000256" key="1">
    <source>
        <dbReference type="ARBA" id="ARBA00006257"/>
    </source>
</evidence>
<dbReference type="PANTHER" id="PTHR30587">
    <property type="entry name" value="FLAGELLAR BIOSYNTHETIC PROTEIN FLIP"/>
    <property type="match status" value="1"/>
</dbReference>
<keyword evidence="10" id="KW-0975">Bacterial flagellum</keyword>
<proteinExistence type="inferred from homology"/>
<keyword evidence="8 12" id="KW-1133">Transmembrane helix</keyword>
<keyword evidence="13" id="KW-0732">Signal</keyword>
<keyword evidence="14" id="KW-0282">Flagellum</keyword>
<keyword evidence="14" id="KW-0969">Cilium</keyword>
<keyword evidence="6 12" id="KW-1005">Bacterial flagellum biogenesis</keyword>
<evidence type="ECO:0000256" key="3">
    <source>
        <dbReference type="ARBA" id="ARBA00022448"/>
    </source>
</evidence>
<dbReference type="OrthoDB" id="9805111at2"/>
<protein>
    <recommendedName>
        <fullName evidence="2 12">Flagellar biosynthetic protein FliP</fullName>
    </recommendedName>
</protein>
<evidence type="ECO:0000313" key="14">
    <source>
        <dbReference type="EMBL" id="CDM65629.1"/>
    </source>
</evidence>
<dbReference type="GO" id="GO:0005886">
    <property type="term" value="C:plasma membrane"/>
    <property type="evidence" value="ECO:0007669"/>
    <property type="project" value="UniProtKB-SubCell"/>
</dbReference>
<dbReference type="PROSITE" id="PS01060">
    <property type="entry name" value="FLIP_1"/>
    <property type="match status" value="1"/>
</dbReference>
<dbReference type="PANTHER" id="PTHR30587:SF0">
    <property type="entry name" value="FLAGELLAR BIOSYNTHETIC PROTEIN FLIP"/>
    <property type="match status" value="1"/>
</dbReference>
<evidence type="ECO:0000313" key="15">
    <source>
        <dbReference type="Proteomes" id="UP000031518"/>
    </source>
</evidence>
<reference evidence="14 15" key="2">
    <citation type="submission" date="2015-01" db="EMBL/GenBank/DDBJ databases">
        <title>Complete genome sequence of Pyrinomonas methylaliphatogenes type strain K22T.</title>
        <authorList>
            <person name="Lee K.C.Y."/>
            <person name="Power J.F."/>
            <person name="Dunfield P.F."/>
            <person name="Morgan X.C."/>
            <person name="Huttenhower C."/>
            <person name="Stott M.B."/>
        </authorList>
    </citation>
    <scope>NUCLEOTIDE SEQUENCE [LARGE SCALE GENOMIC DNA]</scope>
    <source>
        <strain evidence="14 15">K22</strain>
    </source>
</reference>
<accession>A0A0B6WZC2</accession>
<name>A0A0B6WZC2_9BACT</name>